<organism evidence="3 4">
    <name type="scientific">Sporosarcina saromensis</name>
    <dbReference type="NCBI Taxonomy" id="359365"/>
    <lineage>
        <taxon>Bacteria</taxon>
        <taxon>Bacillati</taxon>
        <taxon>Bacillota</taxon>
        <taxon>Bacilli</taxon>
        <taxon>Bacillales</taxon>
        <taxon>Caryophanaceae</taxon>
        <taxon>Sporosarcina</taxon>
    </lineage>
</organism>
<name>A0ABU4GDS4_9BACL</name>
<dbReference type="RefSeq" id="WP_317946719.1">
    <property type="nucleotide sequence ID" value="NZ_JAUBDI010000030.1"/>
</dbReference>
<feature type="transmembrane region" description="Helical" evidence="1">
    <location>
        <begin position="91"/>
        <end position="114"/>
    </location>
</feature>
<comment type="caution">
    <text evidence="3">The sequence shown here is derived from an EMBL/GenBank/DDBJ whole genome shotgun (WGS) entry which is preliminary data.</text>
</comment>
<keyword evidence="1" id="KW-0812">Transmembrane</keyword>
<evidence type="ECO:0000256" key="1">
    <source>
        <dbReference type="SAM" id="Phobius"/>
    </source>
</evidence>
<proteinExistence type="predicted"/>
<evidence type="ECO:0000259" key="2">
    <source>
        <dbReference type="Pfam" id="PF13038"/>
    </source>
</evidence>
<evidence type="ECO:0000313" key="4">
    <source>
        <dbReference type="Proteomes" id="UP001282284"/>
    </source>
</evidence>
<protein>
    <submittedName>
        <fullName evidence="3">DUF3899 domain-containing protein</fullName>
    </submittedName>
</protein>
<reference evidence="3 4" key="1">
    <citation type="submission" date="2023-06" db="EMBL/GenBank/DDBJ databases">
        <title>Sporosarcina sp. nov., isolated from Korean traditional fermented seafood 'Jeotgal'.</title>
        <authorList>
            <person name="Yang A.I."/>
            <person name="Shin N.-R."/>
        </authorList>
    </citation>
    <scope>NUCLEOTIDE SEQUENCE [LARGE SCALE GENOMIC DNA]</scope>
    <source>
        <strain evidence="3 4">KCTC13119</strain>
    </source>
</reference>
<dbReference type="InterPro" id="IPR025007">
    <property type="entry name" value="DUF3899"/>
</dbReference>
<dbReference type="Pfam" id="PF13038">
    <property type="entry name" value="DUF3899"/>
    <property type="match status" value="1"/>
</dbReference>
<feature type="transmembrane region" description="Helical" evidence="1">
    <location>
        <begin position="38"/>
        <end position="61"/>
    </location>
</feature>
<feature type="transmembrane region" description="Helical" evidence="1">
    <location>
        <begin position="7"/>
        <end position="32"/>
    </location>
</feature>
<keyword evidence="1" id="KW-0472">Membrane</keyword>
<keyword evidence="1" id="KW-1133">Transmembrane helix</keyword>
<keyword evidence="4" id="KW-1185">Reference proteome</keyword>
<dbReference type="Proteomes" id="UP001282284">
    <property type="component" value="Unassembled WGS sequence"/>
</dbReference>
<gene>
    <name evidence="3" type="ORF">QT711_18400</name>
</gene>
<accession>A0ABU4GDS4</accession>
<feature type="domain" description="DUF3899" evidence="2">
    <location>
        <begin position="32"/>
        <end position="110"/>
    </location>
</feature>
<dbReference type="EMBL" id="JAUBDI010000030">
    <property type="protein sequence ID" value="MDW0115134.1"/>
    <property type="molecule type" value="Genomic_DNA"/>
</dbReference>
<evidence type="ECO:0000313" key="3">
    <source>
        <dbReference type="EMBL" id="MDW0115134.1"/>
    </source>
</evidence>
<sequence length="117" mass="13442">MKRIAINVIVIQLSILLLSLIFYSRITILHYINISFTIGLLLLCIGILVLVLQSGFFDFFTTSMKKVLYRKEVQDELKTMRAPSEVVTMKAAYFFQVGIPIIVLMLIALFFYSFGNH</sequence>